<dbReference type="Proteomes" id="UP001249851">
    <property type="component" value="Unassembled WGS sequence"/>
</dbReference>
<reference evidence="2" key="2">
    <citation type="journal article" date="2023" name="Science">
        <title>Genomic signatures of disease resistance in endangered staghorn corals.</title>
        <authorList>
            <person name="Vollmer S.V."/>
            <person name="Selwyn J.D."/>
            <person name="Despard B.A."/>
            <person name="Roesel C.L."/>
        </authorList>
    </citation>
    <scope>NUCLEOTIDE SEQUENCE</scope>
    <source>
        <strain evidence="2">K2</strain>
    </source>
</reference>
<keyword evidence="3" id="KW-1185">Reference proteome</keyword>
<proteinExistence type="predicted"/>
<organism evidence="2 3">
    <name type="scientific">Acropora cervicornis</name>
    <name type="common">Staghorn coral</name>
    <dbReference type="NCBI Taxonomy" id="6130"/>
    <lineage>
        <taxon>Eukaryota</taxon>
        <taxon>Metazoa</taxon>
        <taxon>Cnidaria</taxon>
        <taxon>Anthozoa</taxon>
        <taxon>Hexacorallia</taxon>
        <taxon>Scleractinia</taxon>
        <taxon>Astrocoeniina</taxon>
        <taxon>Acroporidae</taxon>
        <taxon>Acropora</taxon>
    </lineage>
</organism>
<sequence length="488" mass="56052">MLGELDNSALSKIKTSFKYLFSSLSPFLWIVSSFCKNKRFFFPIGPKNQETNAVKRNWPDKVEPSRVVVFPDSAVRGTDATNMQIKEFHPKGGKGKWLAVHIPDHMPYPRRNVKIIASRKAVSDLHKVVGPNKASLAMEIQSLLGVDEDTLNQMIRQGERDKEETKDEEENDEDDDEGESDVDQGGDDDDDDDIGDPLDDEETSADCNDPDDYDHGKIEHKLNGTAKHREAKICKNSKAKFAHGSGIANHLKEHGDIEKELKLHVEQPEGFELRWEEILNNFKNFDAKRKKKICKLFRIQNNVCQRLRRRKHRFQRKLRHYLLRMLRKFLRKNKNDFQDYLSGKLKDALTGRLKPSQDGLLHIYPQNSGKMTIDDYLKDLNDGTPSHLGGEQQGADGTRLLMSQTPTNPDMDPMEGRPVNDGVFRVTQPMHSNTFPEDNNRDDPPEEVSALNNIIHPLLNDQDNKLDEKLQTKILQEELESPFFCRMQ</sequence>
<comment type="caution">
    <text evidence="2">The sequence shown here is derived from an EMBL/GenBank/DDBJ whole genome shotgun (WGS) entry which is preliminary data.</text>
</comment>
<dbReference type="AlphaFoldDB" id="A0AAD9PUS9"/>
<evidence type="ECO:0000256" key="1">
    <source>
        <dbReference type="SAM" id="MobiDB-lite"/>
    </source>
</evidence>
<accession>A0AAD9PUS9</accession>
<dbReference type="EMBL" id="JARQWQ010000124">
    <property type="protein sequence ID" value="KAK2549532.1"/>
    <property type="molecule type" value="Genomic_DNA"/>
</dbReference>
<gene>
    <name evidence="2" type="ORF">P5673_029915</name>
</gene>
<reference evidence="2" key="1">
    <citation type="journal article" date="2023" name="G3 (Bethesda)">
        <title>Whole genome assembly and annotation of the endangered Caribbean coral Acropora cervicornis.</title>
        <authorList>
            <person name="Selwyn J.D."/>
            <person name="Vollmer S.V."/>
        </authorList>
    </citation>
    <scope>NUCLEOTIDE SEQUENCE</scope>
    <source>
        <strain evidence="2">K2</strain>
    </source>
</reference>
<feature type="region of interest" description="Disordered" evidence="1">
    <location>
        <begin position="157"/>
        <end position="227"/>
    </location>
</feature>
<protein>
    <submittedName>
        <fullName evidence="2">Uncharacterized protein</fullName>
    </submittedName>
</protein>
<evidence type="ECO:0000313" key="3">
    <source>
        <dbReference type="Proteomes" id="UP001249851"/>
    </source>
</evidence>
<name>A0AAD9PUS9_ACRCE</name>
<feature type="compositionally biased region" description="Basic and acidic residues" evidence="1">
    <location>
        <begin position="213"/>
        <end position="227"/>
    </location>
</feature>
<evidence type="ECO:0000313" key="2">
    <source>
        <dbReference type="EMBL" id="KAK2549532.1"/>
    </source>
</evidence>
<feature type="compositionally biased region" description="Acidic residues" evidence="1">
    <location>
        <begin position="166"/>
        <end position="212"/>
    </location>
</feature>